<dbReference type="GO" id="GO:0005524">
    <property type="term" value="F:ATP binding"/>
    <property type="evidence" value="ECO:0007669"/>
    <property type="project" value="InterPro"/>
</dbReference>
<accession>X1BKZ2</accession>
<gene>
    <name evidence="2" type="ORF">S01H4_40984</name>
</gene>
<evidence type="ECO:0000259" key="1">
    <source>
        <dbReference type="Pfam" id="PF01326"/>
    </source>
</evidence>
<feature type="non-terminal residue" evidence="2">
    <location>
        <position position="254"/>
    </location>
</feature>
<proteinExistence type="predicted"/>
<reference evidence="2" key="1">
    <citation type="journal article" date="2014" name="Front. Microbiol.">
        <title>High frequency of phylogenetically diverse reductive dehalogenase-homologous genes in deep subseafloor sedimentary metagenomes.</title>
        <authorList>
            <person name="Kawai M."/>
            <person name="Futagami T."/>
            <person name="Toyoda A."/>
            <person name="Takaki Y."/>
            <person name="Nishi S."/>
            <person name="Hori S."/>
            <person name="Arai W."/>
            <person name="Tsubouchi T."/>
            <person name="Morono Y."/>
            <person name="Uchiyama I."/>
            <person name="Ito T."/>
            <person name="Fujiyama A."/>
            <person name="Inagaki F."/>
            <person name="Takami H."/>
        </authorList>
    </citation>
    <scope>NUCLEOTIDE SEQUENCE</scope>
    <source>
        <strain evidence="2">Expedition CK06-06</strain>
    </source>
</reference>
<dbReference type="InterPro" id="IPR002192">
    <property type="entry name" value="PPDK_AMP/ATP-bd"/>
</dbReference>
<dbReference type="EMBL" id="BART01022382">
    <property type="protein sequence ID" value="GAG95690.1"/>
    <property type="molecule type" value="Genomic_DNA"/>
</dbReference>
<feature type="domain" description="Pyruvate phosphate dikinase AMP/ATP-binding" evidence="1">
    <location>
        <begin position="1"/>
        <end position="243"/>
    </location>
</feature>
<dbReference type="GO" id="GO:0016301">
    <property type="term" value="F:kinase activity"/>
    <property type="evidence" value="ECO:0007669"/>
    <property type="project" value="InterPro"/>
</dbReference>
<comment type="caution">
    <text evidence="2">The sequence shown here is derived from an EMBL/GenBank/DDBJ whole genome shotgun (WGS) entry which is preliminary data.</text>
</comment>
<dbReference type="Pfam" id="PF01326">
    <property type="entry name" value="PPDK_N"/>
    <property type="match status" value="1"/>
</dbReference>
<protein>
    <recommendedName>
        <fullName evidence="1">Pyruvate phosphate dikinase AMP/ATP-binding domain-containing protein</fullName>
    </recommendedName>
</protein>
<dbReference type="AlphaFoldDB" id="X1BKZ2"/>
<name>X1BKZ2_9ZZZZ</name>
<evidence type="ECO:0000313" key="2">
    <source>
        <dbReference type="EMBL" id="GAG95690.1"/>
    </source>
</evidence>
<dbReference type="Gene3D" id="3.30.470.20">
    <property type="entry name" value="ATP-grasp fold, B domain"/>
    <property type="match status" value="1"/>
</dbReference>
<dbReference type="SUPFAM" id="SSF56059">
    <property type="entry name" value="Glutathione synthetase ATP-binding domain-like"/>
    <property type="match status" value="1"/>
</dbReference>
<organism evidence="2">
    <name type="scientific">marine sediment metagenome</name>
    <dbReference type="NCBI Taxonomy" id="412755"/>
    <lineage>
        <taxon>unclassified sequences</taxon>
        <taxon>metagenomes</taxon>
        <taxon>ecological metagenomes</taxon>
    </lineage>
</organism>
<sequence length="254" mass="29865">MNPDAILYRQKHRLIDYDERMAILLQTVQGEQYGRYFFPTVAGVGFSENSLRWNNKIRKEDGFLRMVWGLGTRAVDTVSNDYTRVVALSHPQLRPETTARAIRQYSQRFVDIIDMEENSMKTLPIRQVLPEVIRNDYRSARYIVSLDQGDYVRNIVSTSGLEETNNLLLTFDYLTKDRSFVKLMRTTLQRLEQGYQLPVDIEFTIEIIPNYPQPAYRFHILQCRPLSQREQDVGVQIPVDLDEEDILFRSYELV</sequence>